<evidence type="ECO:0000313" key="4">
    <source>
        <dbReference type="Proteomes" id="UP001165122"/>
    </source>
</evidence>
<dbReference type="Gene3D" id="1.10.418.90">
    <property type="entry name" value="Protein of unknown function DUF1823"/>
    <property type="match status" value="1"/>
</dbReference>
<feature type="chain" id="PRO_5040965811" evidence="2">
    <location>
        <begin position="24"/>
        <end position="299"/>
    </location>
</feature>
<accession>A0A9W7FRG4</accession>
<comment type="caution">
    <text evidence="3">The sequence shown here is derived from an EMBL/GenBank/DDBJ whole genome shotgun (WGS) entry which is preliminary data.</text>
</comment>
<keyword evidence="4" id="KW-1185">Reference proteome</keyword>
<proteinExistence type="predicted"/>
<reference evidence="4" key="1">
    <citation type="journal article" date="2023" name="Commun. Biol.">
        <title>Genome analysis of Parmales, the sister group of diatoms, reveals the evolutionary specialization of diatoms from phago-mixotrophs to photoautotrophs.</title>
        <authorList>
            <person name="Ban H."/>
            <person name="Sato S."/>
            <person name="Yoshikawa S."/>
            <person name="Yamada K."/>
            <person name="Nakamura Y."/>
            <person name="Ichinomiya M."/>
            <person name="Sato N."/>
            <person name="Blanc-Mathieu R."/>
            <person name="Endo H."/>
            <person name="Kuwata A."/>
            <person name="Ogata H."/>
        </authorList>
    </citation>
    <scope>NUCLEOTIDE SEQUENCE [LARGE SCALE GENOMIC DNA]</scope>
    <source>
        <strain evidence="4">NIES 3700</strain>
    </source>
</reference>
<dbReference type="Pfam" id="PF08853">
    <property type="entry name" value="DUF1823"/>
    <property type="match status" value="1"/>
</dbReference>
<sequence length="299" mass="34039">MASVKSVIMRLAVFACGVYIAHSFNTIASFEGPRCHVFSTNVHRECYRDVEGSVEGSVEGGVEGSIRGHGRGSRLRLLASSESNGYGDVVLLPSHQRYKEEGRLINAEEGRLILSREGEPQSGEISNEQLLKILEFDVNANMCTDLEVNTILWKCLGYRFVDGEWNNEMCFPNWREKYPSPPDFIGMQRIYSKEVDNHSLKANQALCKTIPVHAKQSLKDNLRSYGFTGFKLADLTPNKTRRAQSCNWLLYYRDNLFGKTIEDLIKEKEAKLEKEEEERRKREEEGGEEPWSPPVNPVV</sequence>
<organism evidence="3 4">
    <name type="scientific">Triparma laevis f. longispina</name>
    <dbReference type="NCBI Taxonomy" id="1714387"/>
    <lineage>
        <taxon>Eukaryota</taxon>
        <taxon>Sar</taxon>
        <taxon>Stramenopiles</taxon>
        <taxon>Ochrophyta</taxon>
        <taxon>Bolidophyceae</taxon>
        <taxon>Parmales</taxon>
        <taxon>Triparmaceae</taxon>
        <taxon>Triparma</taxon>
    </lineage>
</organism>
<evidence type="ECO:0000256" key="2">
    <source>
        <dbReference type="SAM" id="SignalP"/>
    </source>
</evidence>
<protein>
    <submittedName>
        <fullName evidence="3">Uncharacterized protein</fullName>
    </submittedName>
</protein>
<evidence type="ECO:0000256" key="1">
    <source>
        <dbReference type="SAM" id="MobiDB-lite"/>
    </source>
</evidence>
<dbReference type="OrthoDB" id="4311at2759"/>
<name>A0A9W7FRG4_9STRA</name>
<feature type="compositionally biased region" description="Basic and acidic residues" evidence="1">
    <location>
        <begin position="268"/>
        <end position="284"/>
    </location>
</feature>
<evidence type="ECO:0000313" key="3">
    <source>
        <dbReference type="EMBL" id="GMI16726.1"/>
    </source>
</evidence>
<dbReference type="AlphaFoldDB" id="A0A9W7FRG4"/>
<dbReference type="EMBL" id="BRXW01000262">
    <property type="protein sequence ID" value="GMI16726.1"/>
    <property type="molecule type" value="Genomic_DNA"/>
</dbReference>
<keyword evidence="2" id="KW-0732">Signal</keyword>
<feature type="signal peptide" evidence="2">
    <location>
        <begin position="1"/>
        <end position="23"/>
    </location>
</feature>
<gene>
    <name evidence="3" type="ORF">TrLO_g3774</name>
</gene>
<dbReference type="InterPro" id="IPR014952">
    <property type="entry name" value="DUF1823"/>
</dbReference>
<feature type="region of interest" description="Disordered" evidence="1">
    <location>
        <begin position="268"/>
        <end position="299"/>
    </location>
</feature>
<dbReference type="Proteomes" id="UP001165122">
    <property type="component" value="Unassembled WGS sequence"/>
</dbReference>